<gene>
    <name evidence="1" type="ORF">CCACVL1_26464</name>
</gene>
<reference evidence="1 2" key="1">
    <citation type="submission" date="2013-09" db="EMBL/GenBank/DDBJ databases">
        <title>Corchorus capsularis genome sequencing.</title>
        <authorList>
            <person name="Alam M."/>
            <person name="Haque M.S."/>
            <person name="Islam M.S."/>
            <person name="Emdad E.M."/>
            <person name="Islam M.M."/>
            <person name="Ahmed B."/>
            <person name="Halim A."/>
            <person name="Hossen Q.M.M."/>
            <person name="Hossain M.Z."/>
            <person name="Ahmed R."/>
            <person name="Khan M.M."/>
            <person name="Islam R."/>
            <person name="Rashid M.M."/>
            <person name="Khan S.A."/>
            <person name="Rahman M.S."/>
            <person name="Alam M."/>
        </authorList>
    </citation>
    <scope>NUCLEOTIDE SEQUENCE [LARGE SCALE GENOMIC DNA]</scope>
    <source>
        <strain evidence="2">cv. CVL-1</strain>
        <tissue evidence="1">Whole seedling</tissue>
    </source>
</reference>
<name>A0A1R3GER9_COCAP</name>
<dbReference type="EMBL" id="AWWV01014483">
    <property type="protein sequence ID" value="OMO56551.1"/>
    <property type="molecule type" value="Genomic_DNA"/>
</dbReference>
<organism evidence="1 2">
    <name type="scientific">Corchorus capsularis</name>
    <name type="common">Jute</name>
    <dbReference type="NCBI Taxonomy" id="210143"/>
    <lineage>
        <taxon>Eukaryota</taxon>
        <taxon>Viridiplantae</taxon>
        <taxon>Streptophyta</taxon>
        <taxon>Embryophyta</taxon>
        <taxon>Tracheophyta</taxon>
        <taxon>Spermatophyta</taxon>
        <taxon>Magnoliopsida</taxon>
        <taxon>eudicotyledons</taxon>
        <taxon>Gunneridae</taxon>
        <taxon>Pentapetalae</taxon>
        <taxon>rosids</taxon>
        <taxon>malvids</taxon>
        <taxon>Malvales</taxon>
        <taxon>Malvaceae</taxon>
        <taxon>Grewioideae</taxon>
        <taxon>Apeibeae</taxon>
        <taxon>Corchorus</taxon>
    </lineage>
</organism>
<evidence type="ECO:0000313" key="1">
    <source>
        <dbReference type="EMBL" id="OMO56551.1"/>
    </source>
</evidence>
<accession>A0A1R3GER9</accession>
<keyword evidence="2" id="KW-1185">Reference proteome</keyword>
<comment type="caution">
    <text evidence="1">The sequence shown here is derived from an EMBL/GenBank/DDBJ whole genome shotgun (WGS) entry which is preliminary data.</text>
</comment>
<dbReference type="Gramene" id="OMO56551">
    <property type="protein sequence ID" value="OMO56551"/>
    <property type="gene ID" value="CCACVL1_26464"/>
</dbReference>
<sequence length="40" mass="4420">MAAFLMATVARGNRDEGRVRMLPSVWKNGPAYVLAVDGLW</sequence>
<protein>
    <submittedName>
        <fullName evidence="1">Uncharacterized protein</fullName>
    </submittedName>
</protein>
<proteinExistence type="predicted"/>
<evidence type="ECO:0000313" key="2">
    <source>
        <dbReference type="Proteomes" id="UP000188268"/>
    </source>
</evidence>
<dbReference type="AlphaFoldDB" id="A0A1R3GER9"/>
<dbReference type="Proteomes" id="UP000188268">
    <property type="component" value="Unassembled WGS sequence"/>
</dbReference>